<reference evidence="2 3" key="1">
    <citation type="journal article" date="2011" name="BMC Genomics">
        <title>Genome sequencing reveals diversification of virulence factor content and possible host adaptation in distinct subpopulations of Salmonella enterica.</title>
        <authorList>
            <person name="den Bakker H.C."/>
            <person name="Moreno Switt A.I."/>
            <person name="Govoni G."/>
            <person name="Cummings C.A."/>
            <person name="Ranieri M.L."/>
            <person name="Degoricija L."/>
            <person name="Hoelzer K."/>
            <person name="Rodriguez-Rivera L.D."/>
            <person name="Brown S."/>
            <person name="Bolchacova E."/>
            <person name="Furtado M.R."/>
            <person name="Wiedmann M."/>
        </authorList>
    </citation>
    <scope>NUCLEOTIDE SEQUENCE [LARGE SCALE GENOMIC DNA]</scope>
    <source>
        <strain evidence="2 3">A4-653</strain>
    </source>
</reference>
<comment type="caution">
    <text evidence="2">The sequence shown here is derived from an EMBL/GenBank/DDBJ whole genome shotgun (WGS) entry which is preliminary data.</text>
</comment>
<protein>
    <submittedName>
        <fullName evidence="2">Putative pertussis-like toxin subunit</fullName>
    </submittedName>
</protein>
<gene>
    <name evidence="2" type="ORF">LTSERUB_3031</name>
</gene>
<evidence type="ECO:0000259" key="1">
    <source>
        <dbReference type="Pfam" id="PF02918"/>
    </source>
</evidence>
<feature type="domain" description="Bordetella pertussis toxin B subunit 2/3 C-terminal" evidence="1">
    <location>
        <begin position="43"/>
        <end position="144"/>
    </location>
</feature>
<dbReference type="Gene3D" id="2.40.50.110">
    <property type="match status" value="1"/>
</dbReference>
<dbReference type="SUPFAM" id="SSF50203">
    <property type="entry name" value="Bacterial enterotoxins"/>
    <property type="match status" value="1"/>
</dbReference>
<accession>G5QK52</accession>
<dbReference type="InterPro" id="IPR008992">
    <property type="entry name" value="Enterotoxin"/>
</dbReference>
<dbReference type="EMBL" id="AFCT01001094">
    <property type="protein sequence ID" value="EHC87708.1"/>
    <property type="molecule type" value="Genomic_DNA"/>
</dbReference>
<dbReference type="Pfam" id="PF02918">
    <property type="entry name" value="Pertussis_S2S3"/>
    <property type="match status" value="1"/>
</dbReference>
<dbReference type="GO" id="GO:0005576">
    <property type="term" value="C:extracellular region"/>
    <property type="evidence" value="ECO:0007669"/>
    <property type="project" value="InterPro"/>
</dbReference>
<dbReference type="InterPro" id="IPR020063">
    <property type="entry name" value="ToxinB_su2/3_C_BORPE"/>
</dbReference>
<dbReference type="NCBIfam" id="NF038397">
    <property type="entry name" value="AB5_pltB_like"/>
    <property type="match status" value="1"/>
</dbReference>
<evidence type="ECO:0000313" key="2">
    <source>
        <dbReference type="EMBL" id="EHC87708.1"/>
    </source>
</evidence>
<evidence type="ECO:0000313" key="3">
    <source>
        <dbReference type="Proteomes" id="UP000004903"/>
    </source>
</evidence>
<dbReference type="Proteomes" id="UP000004903">
    <property type="component" value="Unassembled WGS sequence"/>
</dbReference>
<dbReference type="AlphaFoldDB" id="G5QK52"/>
<sequence>MLIILNVQESSMYINKFVPVYTLLILIYSFNASAEWTGDKTNAYYSDEVISELHVGQIDTSPYFCIKTVKANGSGTPVVACAVSKQSIWAPSFKELLDQARYFYSTGQSVRIHVQKNIWTYPLFVNTFSANALVGLSSCSATQCFGPK</sequence>
<dbReference type="NCBIfam" id="NF011801">
    <property type="entry name" value="PRK15266.1"/>
    <property type="match status" value="1"/>
</dbReference>
<name>G5QK52_SALRU</name>
<proteinExistence type="predicted"/>
<organism evidence="2 3">
    <name type="scientific">Salmonella enterica subsp. enterica serovar Rubislaw str. A4-653</name>
    <dbReference type="NCBI Taxonomy" id="913081"/>
    <lineage>
        <taxon>Bacteria</taxon>
        <taxon>Pseudomonadati</taxon>
        <taxon>Pseudomonadota</taxon>
        <taxon>Gammaproteobacteria</taxon>
        <taxon>Enterobacterales</taxon>
        <taxon>Enterobacteriaceae</taxon>
        <taxon>Salmonella</taxon>
    </lineage>
</organism>